<organism evidence="4 5">
    <name type="scientific">Arthrobacter methylotrophus</name>
    <dbReference type="NCBI Taxonomy" id="121291"/>
    <lineage>
        <taxon>Bacteria</taxon>
        <taxon>Bacillati</taxon>
        <taxon>Actinomycetota</taxon>
        <taxon>Actinomycetes</taxon>
        <taxon>Micrococcales</taxon>
        <taxon>Micrococcaceae</taxon>
        <taxon>Arthrobacter</taxon>
    </lineage>
</organism>
<dbReference type="Proteomes" id="UP001589536">
    <property type="component" value="Unassembled WGS sequence"/>
</dbReference>
<dbReference type="EMBL" id="JBHMBH010000029">
    <property type="protein sequence ID" value="MFB9715206.1"/>
    <property type="molecule type" value="Genomic_DNA"/>
</dbReference>
<dbReference type="InterPro" id="IPR002656">
    <property type="entry name" value="Acyl_transf_3_dom"/>
</dbReference>
<evidence type="ECO:0000256" key="1">
    <source>
        <dbReference type="SAM" id="MobiDB-lite"/>
    </source>
</evidence>
<dbReference type="EC" id="2.3.-.-" evidence="4"/>
<comment type="caution">
    <text evidence="4">The sequence shown here is derived from an EMBL/GenBank/DDBJ whole genome shotgun (WGS) entry which is preliminary data.</text>
</comment>
<name>A0ABV5USP0_9MICC</name>
<dbReference type="PANTHER" id="PTHR23028:SF53">
    <property type="entry name" value="ACYL_TRANSF_3 DOMAIN-CONTAINING PROTEIN"/>
    <property type="match status" value="1"/>
</dbReference>
<feature type="transmembrane region" description="Helical" evidence="2">
    <location>
        <begin position="317"/>
        <end position="334"/>
    </location>
</feature>
<feature type="transmembrane region" description="Helical" evidence="2">
    <location>
        <begin position="262"/>
        <end position="280"/>
    </location>
</feature>
<keyword evidence="5" id="KW-1185">Reference proteome</keyword>
<reference evidence="4 5" key="1">
    <citation type="submission" date="2024-09" db="EMBL/GenBank/DDBJ databases">
        <authorList>
            <person name="Sun Q."/>
            <person name="Mori K."/>
        </authorList>
    </citation>
    <scope>NUCLEOTIDE SEQUENCE [LARGE SCALE GENOMIC DNA]</scope>
    <source>
        <strain evidence="4 5">JCM 13519</strain>
    </source>
</reference>
<feature type="region of interest" description="Disordered" evidence="1">
    <location>
        <begin position="1"/>
        <end position="50"/>
    </location>
</feature>
<feature type="transmembrane region" description="Helical" evidence="2">
    <location>
        <begin position="355"/>
        <end position="371"/>
    </location>
</feature>
<dbReference type="GO" id="GO:0016746">
    <property type="term" value="F:acyltransferase activity"/>
    <property type="evidence" value="ECO:0007669"/>
    <property type="project" value="UniProtKB-KW"/>
</dbReference>
<keyword evidence="4" id="KW-0808">Transferase</keyword>
<dbReference type="PANTHER" id="PTHR23028">
    <property type="entry name" value="ACETYLTRANSFERASE"/>
    <property type="match status" value="1"/>
</dbReference>
<evidence type="ECO:0000313" key="5">
    <source>
        <dbReference type="Proteomes" id="UP001589536"/>
    </source>
</evidence>
<feature type="transmembrane region" description="Helical" evidence="2">
    <location>
        <begin position="58"/>
        <end position="75"/>
    </location>
</feature>
<evidence type="ECO:0000259" key="3">
    <source>
        <dbReference type="Pfam" id="PF01757"/>
    </source>
</evidence>
<accession>A0ABV5USP0</accession>
<feature type="transmembrane region" description="Helical" evidence="2">
    <location>
        <begin position="383"/>
        <end position="403"/>
    </location>
</feature>
<feature type="transmembrane region" description="Helical" evidence="2">
    <location>
        <begin position="95"/>
        <end position="113"/>
    </location>
</feature>
<evidence type="ECO:0000313" key="4">
    <source>
        <dbReference type="EMBL" id="MFB9715206.1"/>
    </source>
</evidence>
<keyword evidence="2" id="KW-0812">Transmembrane</keyword>
<feature type="transmembrane region" description="Helical" evidence="2">
    <location>
        <begin position="134"/>
        <end position="153"/>
    </location>
</feature>
<evidence type="ECO:0000256" key="2">
    <source>
        <dbReference type="SAM" id="Phobius"/>
    </source>
</evidence>
<dbReference type="InterPro" id="IPR050879">
    <property type="entry name" value="Acyltransferase_3"/>
</dbReference>
<gene>
    <name evidence="4" type="ORF">ACFFPI_13890</name>
</gene>
<protein>
    <submittedName>
        <fullName evidence="4">Acyltransferase family protein</fullName>
        <ecNumber evidence="4">2.3.-.-</ecNumber>
    </submittedName>
</protein>
<sequence>MFSVISPPYRAPSGNPTPGKAGPAGAGPGGARAESRLPNSDTPESHPSRPDLATLTSLRFVAALWVVFFHLQAMQQTFLAPVFELFRPVIANGDLGVDVFFVLSGFIITYTYLDRLGPRFRWRAAGDFVWARFARMWPAFALVVGVLGLWFVYGTEQESVLKWSLQTQAPDLSPWGLAKQLLMAHLWFQPETDGASWFGPGWTVSAEWLAYLAFPLLALLLFRLRRLHPLAALAASVLVLLPTAAWGPGLPFATNDHQPYEWLLRIACCFTAGAFASIAVRNAERMKFNPALAGPGAALTGAAVVGFLATVGKPGPGRLAVFAFPLLIALLSVTRGWLRSALSARWLQYGGHSSYSLYLVHMFFIYLFYWLNRDWAHGAGQLATNLLAAGCLAGIALATHFLFRYVEEPARHRLRALVPRTAA</sequence>
<dbReference type="Pfam" id="PF01757">
    <property type="entry name" value="Acyl_transf_3"/>
    <property type="match status" value="1"/>
</dbReference>
<keyword evidence="2" id="KW-1133">Transmembrane helix</keyword>
<feature type="transmembrane region" description="Helical" evidence="2">
    <location>
        <begin position="208"/>
        <end position="224"/>
    </location>
</feature>
<keyword evidence="4" id="KW-0012">Acyltransferase</keyword>
<keyword evidence="2" id="KW-0472">Membrane</keyword>
<proteinExistence type="predicted"/>
<feature type="domain" description="Acyltransferase 3" evidence="3">
    <location>
        <begin position="55"/>
        <end position="398"/>
    </location>
</feature>
<feature type="transmembrane region" description="Helical" evidence="2">
    <location>
        <begin position="292"/>
        <end position="311"/>
    </location>
</feature>
<feature type="transmembrane region" description="Helical" evidence="2">
    <location>
        <begin position="231"/>
        <end position="250"/>
    </location>
</feature>
<dbReference type="RefSeq" id="WP_345035577.1">
    <property type="nucleotide sequence ID" value="NZ_BAABED010000001.1"/>
</dbReference>